<dbReference type="GO" id="GO:0003743">
    <property type="term" value="F:translation initiation factor activity"/>
    <property type="evidence" value="ECO:0007669"/>
    <property type="project" value="UniProtKB-KW"/>
</dbReference>
<evidence type="ECO:0000313" key="7">
    <source>
        <dbReference type="EMBL" id="CAL1148937.1"/>
    </source>
</evidence>
<dbReference type="Gene3D" id="1.25.40.180">
    <property type="match status" value="2"/>
</dbReference>
<comment type="similarity">
    <text evidence="1">Belongs to the eukaryotic initiation factor 4G family.</text>
</comment>
<feature type="compositionally biased region" description="Polar residues" evidence="4">
    <location>
        <begin position="77"/>
        <end position="89"/>
    </location>
</feature>
<feature type="domain" description="MIF4G" evidence="5">
    <location>
        <begin position="183"/>
        <end position="396"/>
    </location>
</feature>
<evidence type="ECO:0000256" key="2">
    <source>
        <dbReference type="ARBA" id="ARBA00022540"/>
    </source>
</evidence>
<organism evidence="6">
    <name type="scientific">Cladocopium goreaui</name>
    <dbReference type="NCBI Taxonomy" id="2562237"/>
    <lineage>
        <taxon>Eukaryota</taxon>
        <taxon>Sar</taxon>
        <taxon>Alveolata</taxon>
        <taxon>Dinophyceae</taxon>
        <taxon>Suessiales</taxon>
        <taxon>Symbiodiniaceae</taxon>
        <taxon>Cladocopium</taxon>
    </lineage>
</organism>
<evidence type="ECO:0000313" key="8">
    <source>
        <dbReference type="EMBL" id="CAL4782874.1"/>
    </source>
</evidence>
<protein>
    <submittedName>
        <fullName evidence="8">Eukaryotic translation initiation factor isoform 4G-2</fullName>
    </submittedName>
</protein>
<dbReference type="SUPFAM" id="SSF48371">
    <property type="entry name" value="ARM repeat"/>
    <property type="match status" value="1"/>
</dbReference>
<reference evidence="7" key="2">
    <citation type="submission" date="2024-04" db="EMBL/GenBank/DDBJ databases">
        <authorList>
            <person name="Chen Y."/>
            <person name="Shah S."/>
            <person name="Dougan E. K."/>
            <person name="Thang M."/>
            <person name="Chan C."/>
        </authorList>
    </citation>
    <scope>NUCLEOTIDE SEQUENCE [LARGE SCALE GENOMIC DNA]</scope>
</reference>
<name>A0A9P1CR20_9DINO</name>
<dbReference type="Pfam" id="PF02854">
    <property type="entry name" value="MIF4G"/>
    <property type="match status" value="1"/>
</dbReference>
<keyword evidence="2 8" id="KW-0396">Initiation factor</keyword>
<dbReference type="EMBL" id="CAMXCT020002090">
    <property type="protein sequence ID" value="CAL1148937.1"/>
    <property type="molecule type" value="Genomic_DNA"/>
</dbReference>
<keyword evidence="3" id="KW-0648">Protein biosynthesis</keyword>
<dbReference type="PANTHER" id="PTHR23253">
    <property type="entry name" value="EUKARYOTIC TRANSLATION INITIATION FACTOR 4 GAMMA"/>
    <property type="match status" value="1"/>
</dbReference>
<feature type="compositionally biased region" description="Basic and acidic residues" evidence="4">
    <location>
        <begin position="134"/>
        <end position="148"/>
    </location>
</feature>
<dbReference type="GO" id="GO:0003729">
    <property type="term" value="F:mRNA binding"/>
    <property type="evidence" value="ECO:0007669"/>
    <property type="project" value="TreeGrafter"/>
</dbReference>
<evidence type="ECO:0000313" key="6">
    <source>
        <dbReference type="EMBL" id="CAI3995562.1"/>
    </source>
</evidence>
<evidence type="ECO:0000256" key="1">
    <source>
        <dbReference type="ARBA" id="ARBA00005775"/>
    </source>
</evidence>
<dbReference type="EMBL" id="CAMXCT010002090">
    <property type="protein sequence ID" value="CAI3995562.1"/>
    <property type="molecule type" value="Genomic_DNA"/>
</dbReference>
<dbReference type="GO" id="GO:0016281">
    <property type="term" value="C:eukaryotic translation initiation factor 4F complex"/>
    <property type="evidence" value="ECO:0007669"/>
    <property type="project" value="TreeGrafter"/>
</dbReference>
<comment type="caution">
    <text evidence="6">The sequence shown here is derived from an EMBL/GenBank/DDBJ whole genome shotgun (WGS) entry which is preliminary data.</text>
</comment>
<feature type="compositionally biased region" description="Acidic residues" evidence="4">
    <location>
        <begin position="1"/>
        <end position="12"/>
    </location>
</feature>
<keyword evidence="9" id="KW-1185">Reference proteome</keyword>
<sequence>MSLPEDLSDSDNESVASTPLMKTSTVKKEVAAPEALVVETEPNEPAEEPSPCATDTKSLATLKDLEAEPASAFGTERTLSTGEISSASSEPEGEMSVTATGGPVYDLAFLLKCRMPTEAPAMWYRTMEVEEKIEKPKTPELKPTPSKEIRRKPKAKLEVSENSWGAQQRRLKSEAKDSKEQVSRTIKSILNKLTLEKFASLSQQLLECGIFSSEHLVVLIHEVFEKATTQHHFIDMYADLCVLLHEHFTAKPLDKTLTFKRLLLDECQSSFERLLAPPANLDELSAEERTVAEVSYKTHMLGNIKLVGGLLARGMLAAKVGIAILEELLSNPTPEALESVAALLTAMGSSADRPDWPQKKALNLIFDQLAAIVKSKSCQTRERCLLKDLLDLRHNGWVDKRPKKLERAMTLAQVAEGPGRSGPATPKMVRRVTTFDQEKFRQALRSLLKQLDSEDLAGAMERLRAIGTPPASKQAMELAEFLSQVVQEAASKRDAGFKAFLKVAGEWHSEALAQGVKIFVTEMAADLALDVPNLSQILEEFYKILVAAGISSAAEQAVKGFQAN</sequence>
<accession>A0A9P1CR20</accession>
<evidence type="ECO:0000313" key="9">
    <source>
        <dbReference type="Proteomes" id="UP001152797"/>
    </source>
</evidence>
<proteinExistence type="inferred from homology"/>
<evidence type="ECO:0000256" key="4">
    <source>
        <dbReference type="SAM" id="MobiDB-lite"/>
    </source>
</evidence>
<dbReference type="SMART" id="SM00543">
    <property type="entry name" value="MIF4G"/>
    <property type="match status" value="1"/>
</dbReference>
<reference evidence="6" key="1">
    <citation type="submission" date="2022-10" db="EMBL/GenBank/DDBJ databases">
        <authorList>
            <person name="Chen Y."/>
            <person name="Dougan E. K."/>
            <person name="Chan C."/>
            <person name="Rhodes N."/>
            <person name="Thang M."/>
        </authorList>
    </citation>
    <scope>NUCLEOTIDE SEQUENCE</scope>
</reference>
<dbReference type="Proteomes" id="UP001152797">
    <property type="component" value="Unassembled WGS sequence"/>
</dbReference>
<dbReference type="OrthoDB" id="514777at2759"/>
<feature type="region of interest" description="Disordered" evidence="4">
    <location>
        <begin position="134"/>
        <end position="177"/>
    </location>
</feature>
<evidence type="ECO:0000259" key="5">
    <source>
        <dbReference type="SMART" id="SM00543"/>
    </source>
</evidence>
<dbReference type="InterPro" id="IPR003890">
    <property type="entry name" value="MIF4G-like_typ-3"/>
</dbReference>
<feature type="compositionally biased region" description="Polar residues" evidence="4">
    <location>
        <begin position="13"/>
        <end position="24"/>
    </location>
</feature>
<dbReference type="PANTHER" id="PTHR23253:SF9">
    <property type="entry name" value="EUKARYOTIC TRANSLATION INITIATION FACTOR 4 GAMMA 2"/>
    <property type="match status" value="1"/>
</dbReference>
<feature type="region of interest" description="Disordered" evidence="4">
    <location>
        <begin position="1"/>
        <end position="99"/>
    </location>
</feature>
<gene>
    <name evidence="6" type="ORF">C1SCF055_LOCUS22100</name>
</gene>
<dbReference type="InterPro" id="IPR016024">
    <property type="entry name" value="ARM-type_fold"/>
</dbReference>
<dbReference type="EMBL" id="CAMXCT030002090">
    <property type="protein sequence ID" value="CAL4782874.1"/>
    <property type="molecule type" value="Genomic_DNA"/>
</dbReference>
<evidence type="ECO:0000256" key="3">
    <source>
        <dbReference type="ARBA" id="ARBA00022917"/>
    </source>
</evidence>
<dbReference type="AlphaFoldDB" id="A0A9P1CR20"/>